<dbReference type="PANTHER" id="PTHR45080:SF8">
    <property type="entry name" value="IG-LIKE DOMAIN-CONTAINING PROTEIN"/>
    <property type="match status" value="1"/>
</dbReference>
<dbReference type="SMART" id="SM00192">
    <property type="entry name" value="LDLa"/>
    <property type="match status" value="1"/>
</dbReference>
<feature type="disulfide bond" evidence="3">
    <location>
        <begin position="377"/>
        <end position="392"/>
    </location>
</feature>
<dbReference type="CDD" id="cd00096">
    <property type="entry name" value="Ig"/>
    <property type="match status" value="2"/>
</dbReference>
<evidence type="ECO:0000256" key="2">
    <source>
        <dbReference type="ARBA" id="ARBA00023157"/>
    </source>
</evidence>
<dbReference type="CDD" id="cd00112">
    <property type="entry name" value="LDLa"/>
    <property type="match status" value="1"/>
</dbReference>
<organism evidence="7 8">
    <name type="scientific">Nematostella vectensis</name>
    <name type="common">Starlet sea anemone</name>
    <dbReference type="NCBI Taxonomy" id="45351"/>
    <lineage>
        <taxon>Eukaryota</taxon>
        <taxon>Metazoa</taxon>
        <taxon>Cnidaria</taxon>
        <taxon>Anthozoa</taxon>
        <taxon>Hexacorallia</taxon>
        <taxon>Actiniaria</taxon>
        <taxon>Edwardsiidae</taxon>
        <taxon>Nematostella</taxon>
    </lineage>
</organism>
<name>A7SPS5_NEMVE</name>
<feature type="chain" id="PRO_5002714562" description="Ig-like domain-containing protein" evidence="5">
    <location>
        <begin position="25"/>
        <end position="746"/>
    </location>
</feature>
<protein>
    <recommendedName>
        <fullName evidence="6">Ig-like domain-containing protein</fullName>
    </recommendedName>
</protein>
<feature type="region of interest" description="Disordered" evidence="4">
    <location>
        <begin position="706"/>
        <end position="727"/>
    </location>
</feature>
<dbReference type="EMBL" id="DS469736">
    <property type="protein sequence ID" value="EDO34304.1"/>
    <property type="molecule type" value="Genomic_DNA"/>
</dbReference>
<evidence type="ECO:0000256" key="1">
    <source>
        <dbReference type="ARBA" id="ARBA00022729"/>
    </source>
</evidence>
<feature type="compositionally biased region" description="Low complexity" evidence="4">
    <location>
        <begin position="717"/>
        <end position="727"/>
    </location>
</feature>
<feature type="compositionally biased region" description="Polar residues" evidence="4">
    <location>
        <begin position="706"/>
        <end position="716"/>
    </location>
</feature>
<evidence type="ECO:0000256" key="4">
    <source>
        <dbReference type="SAM" id="MobiDB-lite"/>
    </source>
</evidence>
<dbReference type="Pfam" id="PF00057">
    <property type="entry name" value="Ldl_recept_a"/>
    <property type="match status" value="1"/>
</dbReference>
<dbReference type="HOGENOM" id="CLU_372699_0_0_1"/>
<dbReference type="PROSITE" id="PS50068">
    <property type="entry name" value="LDLRA_2"/>
    <property type="match status" value="1"/>
</dbReference>
<reference evidence="7 8" key="1">
    <citation type="journal article" date="2007" name="Science">
        <title>Sea anemone genome reveals ancestral eumetazoan gene repertoire and genomic organization.</title>
        <authorList>
            <person name="Putnam N.H."/>
            <person name="Srivastava M."/>
            <person name="Hellsten U."/>
            <person name="Dirks B."/>
            <person name="Chapman J."/>
            <person name="Salamov A."/>
            <person name="Terry A."/>
            <person name="Shapiro H."/>
            <person name="Lindquist E."/>
            <person name="Kapitonov V.V."/>
            <person name="Jurka J."/>
            <person name="Genikhovich G."/>
            <person name="Grigoriev I.V."/>
            <person name="Lucas S.M."/>
            <person name="Steele R.E."/>
            <person name="Finnerty J.R."/>
            <person name="Technau U."/>
            <person name="Martindale M.Q."/>
            <person name="Rokhsar D.S."/>
        </authorList>
    </citation>
    <scope>NUCLEOTIDE SEQUENCE [LARGE SCALE GENOMIC DNA]</scope>
    <source>
        <strain evidence="8">CH2 X CH6</strain>
    </source>
</reference>
<proteinExistence type="predicted"/>
<dbReference type="Gene3D" id="4.10.400.10">
    <property type="entry name" value="Low-density Lipoprotein Receptor"/>
    <property type="match status" value="1"/>
</dbReference>
<feature type="domain" description="Ig-like" evidence="6">
    <location>
        <begin position="620"/>
        <end position="702"/>
    </location>
</feature>
<dbReference type="SMART" id="SM00408">
    <property type="entry name" value="IGc2"/>
    <property type="match status" value="4"/>
</dbReference>
<feature type="signal peptide" evidence="5">
    <location>
        <begin position="1"/>
        <end position="24"/>
    </location>
</feature>
<keyword evidence="8" id="KW-1185">Reference proteome</keyword>
<keyword evidence="2 3" id="KW-1015">Disulfide bond</keyword>
<dbReference type="FunFam" id="2.60.40.10:FF:003751">
    <property type="match status" value="1"/>
</dbReference>
<gene>
    <name evidence="7" type="ORF">NEMVEDRAFT_v1g215547</name>
</gene>
<dbReference type="PROSITE" id="PS50835">
    <property type="entry name" value="IG_LIKE"/>
    <property type="match status" value="4"/>
</dbReference>
<dbReference type="InterPro" id="IPR013098">
    <property type="entry name" value="Ig_I-set"/>
</dbReference>
<dbReference type="Proteomes" id="UP000001593">
    <property type="component" value="Unassembled WGS sequence"/>
</dbReference>
<accession>A7SPS5</accession>
<dbReference type="PhylomeDB" id="A7SPS5"/>
<feature type="domain" description="Ig-like" evidence="6">
    <location>
        <begin position="250"/>
        <end position="350"/>
    </location>
</feature>
<dbReference type="PANTHER" id="PTHR45080">
    <property type="entry name" value="CONTACTIN 5"/>
    <property type="match status" value="1"/>
</dbReference>
<sequence length="746" mass="81448">MTISTSCLVYVLLVFISLASHARGAIRIIKPWPDNVYPIEGENTAVTCVAFDKNDASSRPVIKFVQTLDLGGTKQITDEGPNGHTYFTTKKAMDGRKVSTTLHIKNVTLNDDTKNGGRYLCEAYNASGDDPWALAKDTFGFMVTVIERSEIPTIQVSEGETVKFGESINLGCNVTMGSNSLWNSIDHSAWIKDDKVIDETLCPDRDKLDNLVIKIDKPEKAGVYTCVLTAKLRNTRPYKIYGNITIQVTPRFTKVQMTALEFESGGQAEMQCSAEGNPIDIIWKTKTAQTGGKTEVLNQTAVASRFTFSKASPYSGFNLSIDPLEDEDRGLYYCCIRNDNSSTEDTSSCQEFVLVSTCPGSKYECRDGTCIDRNEHCNGKIDCPDASDEKGCGLLIAWPYPPNVWGMVGDSVQIPCTARNDGTYPAVVKFKRRDSLYQYVDIPNTARVYQTNSTANKSIGLTRTTVLHIHNMTVDDDSNVYRYICSASTPGAQGEQQQGFQVIVVKDEDLPRADVNSVNANFGETVNLTCKLTFTGTTGQVSITSLHWMRDNKVIANGTDTGIGPYTIRSVSTKDGGDYKCLAKVEIRSSKEYQTLLGTAKLTVFVKFFGVQSEIIGSVGERVILECPAEGYPLKIQWSRKTGPSTETMLKDTAGKYSITRPCEYCRYTLTILDLSLQDFGVYICTAATGSAGSGSHNFVLSLSESGPSTPTAGGNSTEPTTESSASTASRVTSLLLVCLCLIGLM</sequence>
<dbReference type="SUPFAM" id="SSF57424">
    <property type="entry name" value="LDL receptor-like module"/>
    <property type="match status" value="1"/>
</dbReference>
<dbReference type="InterPro" id="IPR007110">
    <property type="entry name" value="Ig-like_dom"/>
</dbReference>
<dbReference type="InterPro" id="IPR003599">
    <property type="entry name" value="Ig_sub"/>
</dbReference>
<feature type="domain" description="Ig-like" evidence="6">
    <location>
        <begin position="511"/>
        <end position="594"/>
    </location>
</feature>
<evidence type="ECO:0000256" key="3">
    <source>
        <dbReference type="PROSITE-ProRule" id="PRU00124"/>
    </source>
</evidence>
<feature type="disulfide bond" evidence="3">
    <location>
        <begin position="365"/>
        <end position="383"/>
    </location>
</feature>
<dbReference type="InterPro" id="IPR036055">
    <property type="entry name" value="LDL_receptor-like_sf"/>
</dbReference>
<feature type="domain" description="Ig-like" evidence="6">
    <location>
        <begin position="152"/>
        <end position="245"/>
    </location>
</feature>
<dbReference type="InterPro" id="IPR050958">
    <property type="entry name" value="Cell_Adh-Cytoskel_Orgn"/>
</dbReference>
<dbReference type="SUPFAM" id="SSF48726">
    <property type="entry name" value="Immunoglobulin"/>
    <property type="match status" value="5"/>
</dbReference>
<dbReference type="PROSITE" id="PS01209">
    <property type="entry name" value="LDLRA_1"/>
    <property type="match status" value="1"/>
</dbReference>
<dbReference type="FunFam" id="2.60.40.10:FF:004817">
    <property type="match status" value="1"/>
</dbReference>
<dbReference type="SMART" id="SM00409">
    <property type="entry name" value="IG"/>
    <property type="match status" value="6"/>
</dbReference>
<evidence type="ECO:0000313" key="8">
    <source>
        <dbReference type="Proteomes" id="UP000001593"/>
    </source>
</evidence>
<evidence type="ECO:0000259" key="6">
    <source>
        <dbReference type="PROSITE" id="PS50835"/>
    </source>
</evidence>
<dbReference type="AlphaFoldDB" id="A7SPS5"/>
<dbReference type="InParanoid" id="A7SPS5"/>
<dbReference type="InterPro" id="IPR023415">
    <property type="entry name" value="LDLR_class-A_CS"/>
</dbReference>
<dbReference type="InterPro" id="IPR013783">
    <property type="entry name" value="Ig-like_fold"/>
</dbReference>
<dbReference type="InterPro" id="IPR013151">
    <property type="entry name" value="Immunoglobulin_dom"/>
</dbReference>
<dbReference type="InterPro" id="IPR003598">
    <property type="entry name" value="Ig_sub2"/>
</dbReference>
<dbReference type="FunFam" id="2.60.40.10:FF:003107">
    <property type="entry name" value="Predicted protein"/>
    <property type="match status" value="2"/>
</dbReference>
<evidence type="ECO:0000256" key="5">
    <source>
        <dbReference type="SAM" id="SignalP"/>
    </source>
</evidence>
<evidence type="ECO:0000313" key="7">
    <source>
        <dbReference type="EMBL" id="EDO34304.1"/>
    </source>
</evidence>
<keyword evidence="1 5" id="KW-0732">Signal</keyword>
<dbReference type="InterPro" id="IPR036179">
    <property type="entry name" value="Ig-like_dom_sf"/>
</dbReference>
<feature type="disulfide bond" evidence="3">
    <location>
        <begin position="358"/>
        <end position="370"/>
    </location>
</feature>
<dbReference type="Pfam" id="PF00047">
    <property type="entry name" value="ig"/>
    <property type="match status" value="1"/>
</dbReference>
<dbReference type="Pfam" id="PF07679">
    <property type="entry name" value="I-set"/>
    <property type="match status" value="1"/>
</dbReference>
<dbReference type="Gene3D" id="2.60.40.10">
    <property type="entry name" value="Immunoglobulins"/>
    <property type="match status" value="6"/>
</dbReference>
<dbReference type="InterPro" id="IPR002172">
    <property type="entry name" value="LDrepeatLR_classA_rpt"/>
</dbReference>